<dbReference type="EMBL" id="CP001879">
    <property type="protein sequence ID" value="ADC52174.1"/>
    <property type="molecule type" value="Genomic_DNA"/>
</dbReference>
<dbReference type="eggNOG" id="COG4548">
    <property type="taxonomic scope" value="Bacteria"/>
</dbReference>
<organism evidence="2 3">
    <name type="scientific">Alkalihalophilus pseudofirmus (strain ATCC BAA-2126 / JCM 17055 / OF4)</name>
    <name type="common">Bacillus pseudofirmus</name>
    <dbReference type="NCBI Taxonomy" id="398511"/>
    <lineage>
        <taxon>Bacteria</taxon>
        <taxon>Bacillati</taxon>
        <taxon>Bacillota</taxon>
        <taxon>Bacilli</taxon>
        <taxon>Bacillales</taxon>
        <taxon>Bacillaceae</taxon>
        <taxon>Alkalihalophilus</taxon>
    </lineage>
</organism>
<evidence type="ECO:0000256" key="1">
    <source>
        <dbReference type="SAM" id="MobiDB-lite"/>
    </source>
</evidence>
<evidence type="ECO:0000313" key="3">
    <source>
        <dbReference type="Proteomes" id="UP000001544"/>
    </source>
</evidence>
<sequence>MSIQLIQQERERKRLYRFLRFNFNHQFEMFWSNKGTSYTDGKDIYIQFEMQQPARRPFTEAECKLLRKGHSIHEVGHLAFDQLQDYFKWLKDLTSQKNEDWMQNKGYPHDWVVFFGNMALDGRMENLCILKDPSYAPYIDFNNYEWRFGIRGEQAGECRIKDFREAYGSRVLGLEDIPNWHIETMEVIEDIQPLLELARFSPTTQSCLDYIKEIMEKVWPTILSWYNENGKKPDQESDDSFFTVSHEEPTYQSDDGDQHAQEVLEANGLLTSDGDIDLSNASKRSLNNTKQIVKDLLSKEEKQLTKEQQEDPQFKTERNQLDIPTPEGQQSCDIIVRPLKDSNINHYHYHLQKVKRQIIPFSKTLQKLLEGKKDQVRRNQRSGKFDPSKAWKASKLEQDDVFVKNKKGSPSKGAAIQVIWDQSGSTDMFYGKEMIIDQMKQAAILLAEACQRINLPLSMHGFSTDFLEEACTYVDEIYPLVSFESGLKDYNRSLIGGVHPRRTNHDPAALAWGYEQLKKRKEDIRLLIMISDGLPCFEGNEDTSTMSTLVKQAEKEGIETLCLFIGDHSPVIIDQVREMYPSRSIIAKSGLIKETERHVKRIIRNRL</sequence>
<name>D3G1E8_ALKPO</name>
<dbReference type="InterPro" id="IPR051928">
    <property type="entry name" value="NorD/CobT"/>
</dbReference>
<protein>
    <submittedName>
        <fullName evidence="2">Nitric oxide reductase activation protein</fullName>
    </submittedName>
</protein>
<geneLocation type="plasmid" evidence="2 3">
    <name>pBpOF4-01</name>
</geneLocation>
<keyword evidence="3" id="KW-1185">Reference proteome</keyword>
<dbReference type="InterPro" id="IPR036465">
    <property type="entry name" value="vWFA_dom_sf"/>
</dbReference>
<evidence type="ECO:0000313" key="2">
    <source>
        <dbReference type="EMBL" id="ADC52174.1"/>
    </source>
</evidence>
<dbReference type="PANTHER" id="PTHR41248:SF1">
    <property type="entry name" value="NORD PROTEIN"/>
    <property type="match status" value="1"/>
</dbReference>
<dbReference type="RefSeq" id="WP_012961085.1">
    <property type="nucleotide sequence ID" value="NC_013792.1"/>
</dbReference>
<dbReference type="SUPFAM" id="SSF53300">
    <property type="entry name" value="vWA-like"/>
    <property type="match status" value="1"/>
</dbReference>
<accession>D3G1E8</accession>
<dbReference type="Proteomes" id="UP000001544">
    <property type="component" value="Plasmid pBpOF4-01"/>
</dbReference>
<dbReference type="Gene3D" id="3.40.50.410">
    <property type="entry name" value="von Willebrand factor, type A domain"/>
    <property type="match status" value="1"/>
</dbReference>
<feature type="region of interest" description="Disordered" evidence="1">
    <location>
        <begin position="302"/>
        <end position="328"/>
    </location>
</feature>
<dbReference type="PANTHER" id="PTHR41248">
    <property type="entry name" value="NORD PROTEIN"/>
    <property type="match status" value="1"/>
</dbReference>
<dbReference type="HOGENOM" id="CLU_449550_0_0_9"/>
<dbReference type="AlphaFoldDB" id="D3G1E8"/>
<proteinExistence type="predicted"/>
<keyword evidence="2" id="KW-0614">Plasmid</keyword>
<gene>
    <name evidence="2" type="ordered locus">BpOF4_20894</name>
</gene>
<feature type="compositionally biased region" description="Basic and acidic residues" evidence="1">
    <location>
        <begin position="302"/>
        <end position="320"/>
    </location>
</feature>
<dbReference type="KEGG" id="bpf:BpOF4_20894"/>
<reference evidence="2 3" key="1">
    <citation type="journal article" date="2011" name="Environ. Microbiol.">
        <title>Genome of alkaliphilic Bacillus pseudofirmus OF4 reveals adaptations that support the ability to grow in an external pH range from 7.5 to 11.4.</title>
        <authorList>
            <person name="Janto B."/>
            <person name="Ahmed A."/>
            <person name="Ito M."/>
            <person name="Liu J."/>
            <person name="Hicks D.B."/>
            <person name="Pagni S."/>
            <person name="Fackelmayer O.J."/>
            <person name="Smith T.A."/>
            <person name="Earl J."/>
            <person name="Elbourne L.D."/>
            <person name="Hassan K."/>
            <person name="Paulsen I.T."/>
            <person name="Kolsto A.B."/>
            <person name="Tourasse N.J."/>
            <person name="Ehrlich G.D."/>
            <person name="Boissy R."/>
            <person name="Ivey D.M."/>
            <person name="Li G."/>
            <person name="Xue Y."/>
            <person name="Ma Y."/>
            <person name="Hu F.Z."/>
            <person name="Krulwich T.A."/>
        </authorList>
    </citation>
    <scope>NUCLEOTIDE SEQUENCE [LARGE SCALE GENOMIC DNA]</scope>
    <source>
        <strain evidence="3">ATCC BAA-2126 / JCM 17055 / OF4</strain>
    </source>
</reference>